<gene>
    <name evidence="1" type="ORF">C9386_00025</name>
</gene>
<protein>
    <submittedName>
        <fullName evidence="1">Uncharacterized protein</fullName>
    </submittedName>
</protein>
<comment type="caution">
    <text evidence="1">The sequence shown here is derived from an EMBL/GenBank/DDBJ whole genome shotgun (WGS) entry which is preliminary data.</text>
</comment>
<dbReference type="AlphaFoldDB" id="A0AAE8JYN3"/>
<evidence type="ECO:0000313" key="2">
    <source>
        <dbReference type="Proteomes" id="UP000284283"/>
    </source>
</evidence>
<dbReference type="EMBL" id="PYTT01000003">
    <property type="protein sequence ID" value="RNL07805.1"/>
    <property type="molecule type" value="Genomic_DNA"/>
</dbReference>
<organism evidence="1 2">
    <name type="scientific">Xanthomonas vasicola pv. vasculorum</name>
    <dbReference type="NCBI Taxonomy" id="325776"/>
    <lineage>
        <taxon>Bacteria</taxon>
        <taxon>Pseudomonadati</taxon>
        <taxon>Pseudomonadota</taxon>
        <taxon>Gammaproteobacteria</taxon>
        <taxon>Lysobacterales</taxon>
        <taxon>Lysobacteraceae</taxon>
        <taxon>Xanthomonas</taxon>
    </lineage>
</organism>
<dbReference type="KEGG" id="xva:C7V42_16660"/>
<dbReference type="RefSeq" id="WP_087911209.1">
    <property type="nucleotide sequence ID" value="NZ_CP025272.1"/>
</dbReference>
<reference evidence="1 2" key="1">
    <citation type="submission" date="2018-03" db="EMBL/GenBank/DDBJ databases">
        <authorList>
            <person name="Wu G."/>
        </authorList>
    </citation>
    <scope>NUCLEOTIDE SEQUENCE [LARGE SCALE GENOMIC DNA]</scope>
    <source>
        <strain evidence="1 2">SAM-118</strain>
    </source>
</reference>
<proteinExistence type="predicted"/>
<sequence>MAIDRWAYETAWKPDFSCLRLMAAEHRALQARCTMICKRRNASWAIERASHTSSALRIEQVARGQTD</sequence>
<dbReference type="Proteomes" id="UP000284283">
    <property type="component" value="Unassembled WGS sequence"/>
</dbReference>
<accession>A0AAE8JYN3</accession>
<evidence type="ECO:0000313" key="1">
    <source>
        <dbReference type="EMBL" id="RNL07805.1"/>
    </source>
</evidence>
<name>A0AAE8JYN3_XANVA</name>